<keyword evidence="2" id="KW-1003">Cell membrane</keyword>
<evidence type="ECO:0000256" key="5">
    <source>
        <dbReference type="ARBA" id="ARBA00023136"/>
    </source>
</evidence>
<dbReference type="Gene3D" id="1.20.1250.20">
    <property type="entry name" value="MFS general substrate transporter like domains"/>
    <property type="match status" value="2"/>
</dbReference>
<accession>A0A381Q9L1</accession>
<feature type="transmembrane region" description="Helical" evidence="6">
    <location>
        <begin position="349"/>
        <end position="368"/>
    </location>
</feature>
<dbReference type="AlphaFoldDB" id="A0A381Q9L1"/>
<evidence type="ECO:0000256" key="6">
    <source>
        <dbReference type="SAM" id="Phobius"/>
    </source>
</evidence>
<keyword evidence="4 6" id="KW-1133">Transmembrane helix</keyword>
<feature type="transmembrane region" description="Helical" evidence="6">
    <location>
        <begin position="282"/>
        <end position="303"/>
    </location>
</feature>
<dbReference type="InterPro" id="IPR011701">
    <property type="entry name" value="MFS"/>
</dbReference>
<feature type="non-terminal residue" evidence="8">
    <location>
        <position position="1"/>
    </location>
</feature>
<dbReference type="PANTHER" id="PTHR43124:SF3">
    <property type="entry name" value="CHLORAMPHENICOL EFFLUX PUMP RV0191"/>
    <property type="match status" value="1"/>
</dbReference>
<evidence type="ECO:0000256" key="1">
    <source>
        <dbReference type="ARBA" id="ARBA00004651"/>
    </source>
</evidence>
<feature type="transmembrane region" description="Helical" evidence="6">
    <location>
        <begin position="257"/>
        <end position="276"/>
    </location>
</feature>
<dbReference type="PROSITE" id="PS50850">
    <property type="entry name" value="MFS"/>
    <property type="match status" value="1"/>
</dbReference>
<feature type="transmembrane region" description="Helical" evidence="6">
    <location>
        <begin position="192"/>
        <end position="213"/>
    </location>
</feature>
<evidence type="ECO:0000313" key="8">
    <source>
        <dbReference type="EMBL" id="SUZ75658.1"/>
    </source>
</evidence>
<feature type="domain" description="Major facilitator superfamily (MFS) profile" evidence="7">
    <location>
        <begin position="1"/>
        <end position="375"/>
    </location>
</feature>
<dbReference type="GO" id="GO:0005886">
    <property type="term" value="C:plasma membrane"/>
    <property type="evidence" value="ECO:0007669"/>
    <property type="project" value="UniProtKB-SubCell"/>
</dbReference>
<gene>
    <name evidence="8" type="ORF">METZ01_LOCUS28512</name>
</gene>
<proteinExistence type="predicted"/>
<feature type="transmembrane region" description="Helical" evidence="6">
    <location>
        <begin position="109"/>
        <end position="133"/>
    </location>
</feature>
<keyword evidence="3 6" id="KW-0812">Transmembrane</keyword>
<evidence type="ECO:0000259" key="7">
    <source>
        <dbReference type="PROSITE" id="PS50850"/>
    </source>
</evidence>
<dbReference type="InterPro" id="IPR020846">
    <property type="entry name" value="MFS_dom"/>
</dbReference>
<comment type="subcellular location">
    <subcellularLocation>
        <location evidence="1">Cell membrane</location>
        <topology evidence="1">Multi-pass membrane protein</topology>
    </subcellularLocation>
</comment>
<dbReference type="PANTHER" id="PTHR43124">
    <property type="entry name" value="PURINE EFFLUX PUMP PBUE"/>
    <property type="match status" value="1"/>
</dbReference>
<protein>
    <recommendedName>
        <fullName evidence="7">Major facilitator superfamily (MFS) profile domain-containing protein</fullName>
    </recommendedName>
</protein>
<keyword evidence="5 6" id="KW-0472">Membrane</keyword>
<reference evidence="8" key="1">
    <citation type="submission" date="2018-05" db="EMBL/GenBank/DDBJ databases">
        <authorList>
            <person name="Lanie J.A."/>
            <person name="Ng W.-L."/>
            <person name="Kazmierczak K.M."/>
            <person name="Andrzejewski T.M."/>
            <person name="Davidsen T.M."/>
            <person name="Wayne K.J."/>
            <person name="Tettelin H."/>
            <person name="Glass J.I."/>
            <person name="Rusch D."/>
            <person name="Podicherti R."/>
            <person name="Tsui H.-C.T."/>
            <person name="Winkler M.E."/>
        </authorList>
    </citation>
    <scope>NUCLEOTIDE SEQUENCE</scope>
</reference>
<dbReference type="GO" id="GO:0022857">
    <property type="term" value="F:transmembrane transporter activity"/>
    <property type="evidence" value="ECO:0007669"/>
    <property type="project" value="InterPro"/>
</dbReference>
<dbReference type="InterPro" id="IPR050189">
    <property type="entry name" value="MFS_Efflux_Transporters"/>
</dbReference>
<feature type="transmembrane region" description="Helical" evidence="6">
    <location>
        <begin position="225"/>
        <end position="250"/>
    </location>
</feature>
<evidence type="ECO:0000256" key="3">
    <source>
        <dbReference type="ARBA" id="ARBA00022692"/>
    </source>
</evidence>
<evidence type="ECO:0000256" key="2">
    <source>
        <dbReference type="ARBA" id="ARBA00022475"/>
    </source>
</evidence>
<evidence type="ECO:0000256" key="4">
    <source>
        <dbReference type="ARBA" id="ARBA00022989"/>
    </source>
</evidence>
<dbReference type="SUPFAM" id="SSF103473">
    <property type="entry name" value="MFS general substrate transporter"/>
    <property type="match status" value="1"/>
</dbReference>
<name>A0A381Q9L1_9ZZZZ</name>
<feature type="transmembrane region" description="Helical" evidence="6">
    <location>
        <begin position="52"/>
        <end position="79"/>
    </location>
</feature>
<sequence>VLNTLGILLPAISADLDLSPSQQGLLGSASHWGNIALAIPLSWATSRLSPKWLTAATLLVATGCLFLQSWAPVFIVLLAGRLMFGISNIAQMPARALLTRQWFPPREVIYLNGLSNVLFGLVVGGGLVLAPVILDLTNGDWRATLRIFGLYFAGITLLWTLVGRERTNVADQDVVAEKGLDVVKGALGHRDLWIGGLGFAGATMSFGAFLAFYPTLMLEEFDISLRLSGMILALGVVVGGIGGIGIAWAASTHGREGNYLQVLGILMICTNLGMVLTGSVPALFVLSFFNGVAWAFFPILVTIPFHLPGIRPRELAVAFAFTMMSTSVGTSLGPLFTGYLQEGLDDLKMALFLISFTSISLILAGSTLRFRSQRQTA</sequence>
<feature type="transmembrane region" description="Helical" evidence="6">
    <location>
        <begin position="145"/>
        <end position="162"/>
    </location>
</feature>
<dbReference type="CDD" id="cd06174">
    <property type="entry name" value="MFS"/>
    <property type="match status" value="1"/>
</dbReference>
<dbReference type="EMBL" id="UINC01001253">
    <property type="protein sequence ID" value="SUZ75658.1"/>
    <property type="molecule type" value="Genomic_DNA"/>
</dbReference>
<organism evidence="8">
    <name type="scientific">marine metagenome</name>
    <dbReference type="NCBI Taxonomy" id="408172"/>
    <lineage>
        <taxon>unclassified sequences</taxon>
        <taxon>metagenomes</taxon>
        <taxon>ecological metagenomes</taxon>
    </lineage>
</organism>
<dbReference type="Pfam" id="PF07690">
    <property type="entry name" value="MFS_1"/>
    <property type="match status" value="1"/>
</dbReference>
<feature type="transmembrane region" description="Helical" evidence="6">
    <location>
        <begin position="315"/>
        <end position="337"/>
    </location>
</feature>
<dbReference type="InterPro" id="IPR036259">
    <property type="entry name" value="MFS_trans_sf"/>
</dbReference>